<dbReference type="Proteomes" id="UP000295627">
    <property type="component" value="Unassembled WGS sequence"/>
</dbReference>
<dbReference type="InterPro" id="IPR005543">
    <property type="entry name" value="PASTA_dom"/>
</dbReference>
<feature type="signal peptide" evidence="1">
    <location>
        <begin position="1"/>
        <end position="26"/>
    </location>
</feature>
<feature type="domain" description="PASTA" evidence="2">
    <location>
        <begin position="41"/>
        <end position="109"/>
    </location>
</feature>
<proteinExistence type="predicted"/>
<dbReference type="AlphaFoldDB" id="A0A4R5PEZ5"/>
<dbReference type="CDD" id="cd06577">
    <property type="entry name" value="PASTA_pknB"/>
    <property type="match status" value="1"/>
</dbReference>
<dbReference type="Gene3D" id="3.30.10.20">
    <property type="match status" value="1"/>
</dbReference>
<protein>
    <submittedName>
        <fullName evidence="3">PASTA domain-containing protein</fullName>
    </submittedName>
</protein>
<dbReference type="PROSITE" id="PS51257">
    <property type="entry name" value="PROKAR_LIPOPROTEIN"/>
    <property type="match status" value="1"/>
</dbReference>
<dbReference type="EMBL" id="RXLR01000008">
    <property type="protein sequence ID" value="TDH24286.1"/>
    <property type="molecule type" value="Genomic_DNA"/>
</dbReference>
<reference evidence="3 4" key="1">
    <citation type="journal article" date="2019" name="Sci. Rep.">
        <title>Extended insight into the Mycobacterium chelonae-abscessus complex through whole genome sequencing of Mycobacterium salmoniphilum outbreak and Mycobacterium salmoniphilum-like strains.</title>
        <authorList>
            <person name="Behra P.R.K."/>
            <person name="Das S."/>
            <person name="Pettersson B.M.F."/>
            <person name="Shirreff L."/>
            <person name="DuCote T."/>
            <person name="Jacobsson K.G."/>
            <person name="Ennis D.G."/>
            <person name="Kirsebom L.A."/>
        </authorList>
    </citation>
    <scope>NUCLEOTIDE SEQUENCE [LARGE SCALE GENOMIC DNA]</scope>
    <source>
        <strain evidence="3 4">DSM 45524</strain>
    </source>
</reference>
<evidence type="ECO:0000259" key="2">
    <source>
        <dbReference type="PROSITE" id="PS51178"/>
    </source>
</evidence>
<accession>A0A4R5PEZ5</accession>
<keyword evidence="1" id="KW-0732">Signal</keyword>
<comment type="caution">
    <text evidence="3">The sequence shown here is derived from an EMBL/GenBank/DDBJ whole genome shotgun (WGS) entry which is preliminary data.</text>
</comment>
<gene>
    <name evidence="3" type="ORF">EJ571_03940</name>
</gene>
<dbReference type="Pfam" id="PF03793">
    <property type="entry name" value="PASTA"/>
    <property type="match status" value="1"/>
</dbReference>
<evidence type="ECO:0000256" key="1">
    <source>
        <dbReference type="SAM" id="SignalP"/>
    </source>
</evidence>
<feature type="chain" id="PRO_5038773938" evidence="1">
    <location>
        <begin position="27"/>
        <end position="109"/>
    </location>
</feature>
<evidence type="ECO:0000313" key="3">
    <source>
        <dbReference type="EMBL" id="TDH24286.1"/>
    </source>
</evidence>
<dbReference type="SMART" id="SM00740">
    <property type="entry name" value="PASTA"/>
    <property type="match status" value="1"/>
</dbReference>
<organism evidence="3 4">
    <name type="scientific">Mycobacteroides franklinii</name>
    <dbReference type="NCBI Taxonomy" id="948102"/>
    <lineage>
        <taxon>Bacteria</taxon>
        <taxon>Bacillati</taxon>
        <taxon>Actinomycetota</taxon>
        <taxon>Actinomycetes</taxon>
        <taxon>Mycobacteriales</taxon>
        <taxon>Mycobacteriaceae</taxon>
        <taxon>Mycobacteroides</taxon>
    </lineage>
</organism>
<dbReference type="PROSITE" id="PS51178">
    <property type="entry name" value="PASTA"/>
    <property type="match status" value="1"/>
</dbReference>
<evidence type="ECO:0000313" key="4">
    <source>
        <dbReference type="Proteomes" id="UP000295627"/>
    </source>
</evidence>
<sequence length="109" mass="11081">MGGGSMRTVAAICVAAGLLTGCSTSATQEGPSSAPSVTVPTVQPGVMPNLTGLQWSDVKPLLRKLGRVNVATKEIPVDDPSKKSRIIAQDPTAGAHLEPGAKITLTFGT</sequence>
<name>A0A4R5PEZ5_9MYCO</name>